<name>A0A223P1Q9_9SPHI</name>
<dbReference type="RefSeq" id="WP_094571888.1">
    <property type="nucleotide sequence ID" value="NZ_CP022743.1"/>
</dbReference>
<organism evidence="1 2">
    <name type="scientific">Mucilaginibacter xinganensis</name>
    <dbReference type="NCBI Taxonomy" id="1234841"/>
    <lineage>
        <taxon>Bacteria</taxon>
        <taxon>Pseudomonadati</taxon>
        <taxon>Bacteroidota</taxon>
        <taxon>Sphingobacteriia</taxon>
        <taxon>Sphingobacteriales</taxon>
        <taxon>Sphingobacteriaceae</taxon>
        <taxon>Mucilaginibacter</taxon>
    </lineage>
</organism>
<accession>A0A223P1Q9</accession>
<dbReference type="Proteomes" id="UP000215002">
    <property type="component" value="Chromosome"/>
</dbReference>
<keyword evidence="2" id="KW-1185">Reference proteome</keyword>
<dbReference type="Pfam" id="PF14337">
    <property type="entry name" value="Abi_alpha"/>
    <property type="match status" value="1"/>
</dbReference>
<sequence length="261" mass="30250">MADIEKILDNLNIPKQIIDKSEQLLKALFGQSFDEMGGIIADQVKLRRFKNQIKIFSKAQEILKEHKIDPKKVSLKVLAPLIEMSSYEEEETLQEKWSKLVAHVLSGNSDIIFQQNCISILSKLSSDEAILLEGLFKKLQRRRIERHNTQLKRYHQNEAHYPNSKGNVYPKKPDEYSITSFEFNIASYAKENNISEKELYFKISNLITLGLLKWETDVQVEATKDNDDPDSDIDVEVYVYNDEAFVFTSIGDRFIRLTTNI</sequence>
<protein>
    <recommendedName>
        <fullName evidence="3">DUF4393 domain-containing protein</fullName>
    </recommendedName>
</protein>
<dbReference type="OrthoDB" id="7063390at2"/>
<evidence type="ECO:0000313" key="2">
    <source>
        <dbReference type="Proteomes" id="UP000215002"/>
    </source>
</evidence>
<dbReference type="InterPro" id="IPR025506">
    <property type="entry name" value="Abi_alpha"/>
</dbReference>
<dbReference type="AlphaFoldDB" id="A0A223P1Q9"/>
<reference evidence="1 2" key="1">
    <citation type="submission" date="2017-08" db="EMBL/GenBank/DDBJ databases">
        <title>Complete genome sequence of Mucilaginibacter sp. strain BJC16-A31.</title>
        <authorList>
            <consortium name="Henan University of Science and Technology"/>
            <person name="You X."/>
        </authorList>
    </citation>
    <scope>NUCLEOTIDE SEQUENCE [LARGE SCALE GENOMIC DNA]</scope>
    <source>
        <strain evidence="1 2">BJC16-A31</strain>
    </source>
</reference>
<evidence type="ECO:0000313" key="1">
    <source>
        <dbReference type="EMBL" id="ASU35761.1"/>
    </source>
</evidence>
<proteinExistence type="predicted"/>
<dbReference type="KEGG" id="muc:MuYL_3876"/>
<gene>
    <name evidence="1" type="ORF">MuYL_3876</name>
</gene>
<evidence type="ECO:0008006" key="3">
    <source>
        <dbReference type="Google" id="ProtNLM"/>
    </source>
</evidence>
<dbReference type="EMBL" id="CP022743">
    <property type="protein sequence ID" value="ASU35761.1"/>
    <property type="molecule type" value="Genomic_DNA"/>
</dbReference>